<accession>A0A9E7RTQ4</accession>
<dbReference type="GO" id="GO:0004642">
    <property type="term" value="F:phosphoribosylformylglycinamidine synthase activity"/>
    <property type="evidence" value="ECO:0007669"/>
    <property type="project" value="UniProtKB-UniRule"/>
</dbReference>
<feature type="binding site" evidence="8">
    <location>
        <position position="78"/>
    </location>
    <ligand>
        <name>Mg(2+)</name>
        <dbReference type="ChEBI" id="CHEBI:18420"/>
        <label>1</label>
    </ligand>
</feature>
<keyword evidence="4 8" id="KW-0547">Nucleotide-binding</keyword>
<evidence type="ECO:0000259" key="11">
    <source>
        <dbReference type="Pfam" id="PF18072"/>
    </source>
</evidence>
<evidence type="ECO:0000256" key="1">
    <source>
        <dbReference type="ARBA" id="ARBA00022490"/>
    </source>
</evidence>
<dbReference type="InterPro" id="IPR016188">
    <property type="entry name" value="PurM-like_N"/>
</dbReference>
<feature type="binding site" evidence="8">
    <location>
        <begin position="298"/>
        <end position="300"/>
    </location>
    <ligand>
        <name>substrate</name>
    </ligand>
</feature>
<feature type="domain" description="PurM-like C-terminal" evidence="10">
    <location>
        <begin position="187"/>
        <end position="341"/>
    </location>
</feature>
<feature type="binding site" evidence="8">
    <location>
        <position position="37"/>
    </location>
    <ligand>
        <name>ATP</name>
        <dbReference type="ChEBI" id="CHEBI:30616"/>
    </ligand>
</feature>
<feature type="binding site" evidence="8">
    <location>
        <begin position="79"/>
        <end position="82"/>
    </location>
    <ligand>
        <name>substrate</name>
    </ligand>
</feature>
<comment type="similarity">
    <text evidence="8">Belongs to the FGAMS family.</text>
</comment>
<keyword evidence="1 8" id="KW-0963">Cytoplasm</keyword>
<dbReference type="InterPro" id="IPR036921">
    <property type="entry name" value="PurM-like_N_sf"/>
</dbReference>
<dbReference type="Pfam" id="PF02769">
    <property type="entry name" value="AIRS_C"/>
    <property type="match status" value="2"/>
</dbReference>
<dbReference type="GO" id="GO:0005524">
    <property type="term" value="F:ATP binding"/>
    <property type="evidence" value="ECO:0007669"/>
    <property type="project" value="UniProtKB-UniRule"/>
</dbReference>
<comment type="function">
    <text evidence="8">Part of the phosphoribosylformylglycinamidine synthase complex involved in the purines biosynthetic pathway. Catalyzes the ATP-dependent conversion of formylglycinamide ribonucleotide (FGAR) and glutamine to yield formylglycinamidine ribonucleotide (FGAM) and glutamate. The FGAM synthase complex is composed of three subunits. PurQ produces an ammonia molecule by converting glutamine to glutamate. PurL transfers the ammonia molecule to FGAR to form FGAM in an ATP-dependent manner. PurS interacts with PurQ and PurL and is thought to assist in the transfer of the ammonia molecule from PurQ to PurL.</text>
</comment>
<evidence type="ECO:0000256" key="5">
    <source>
        <dbReference type="ARBA" id="ARBA00022755"/>
    </source>
</evidence>
<dbReference type="InterPro" id="IPR010918">
    <property type="entry name" value="PurM-like_C_dom"/>
</dbReference>
<dbReference type="RefSeq" id="WP_261599590.1">
    <property type="nucleotide sequence ID" value="NZ_CP104550.1"/>
</dbReference>
<evidence type="ECO:0000256" key="4">
    <source>
        <dbReference type="ARBA" id="ARBA00022741"/>
    </source>
</evidence>
<keyword evidence="5 8" id="KW-0658">Purine biosynthesis</keyword>
<evidence type="ECO:0000259" key="9">
    <source>
        <dbReference type="Pfam" id="PF00586"/>
    </source>
</evidence>
<keyword evidence="3 8" id="KW-0479">Metal-binding</keyword>
<comment type="caution">
    <text evidence="8">Lacks conserved residue(s) required for the propagation of feature annotation.</text>
</comment>
<feature type="binding site" evidence="8">
    <location>
        <position position="101"/>
    </location>
    <ligand>
        <name>substrate</name>
    </ligand>
</feature>
<feature type="binding site" evidence="8">
    <location>
        <position position="254"/>
    </location>
    <ligand>
        <name>Mg(2+)</name>
        <dbReference type="ChEBI" id="CHEBI:18420"/>
        <label>2</label>
    </ligand>
</feature>
<dbReference type="InterPro" id="IPR010074">
    <property type="entry name" value="PRibForGlyAmidine_synth_PurL"/>
</dbReference>
<dbReference type="PIRSF" id="PIRSF001587">
    <property type="entry name" value="FGAM_synthase_II"/>
    <property type="match status" value="1"/>
</dbReference>
<evidence type="ECO:0000256" key="7">
    <source>
        <dbReference type="ARBA" id="ARBA00022842"/>
    </source>
</evidence>
<proteinExistence type="inferred from homology"/>
<dbReference type="GeneID" id="75107400"/>
<evidence type="ECO:0000313" key="12">
    <source>
        <dbReference type="EMBL" id="UXH31666.1"/>
    </source>
</evidence>
<feature type="domain" description="PurM-like N-terminal" evidence="9">
    <location>
        <begin position="59"/>
        <end position="174"/>
    </location>
</feature>
<dbReference type="EC" id="6.3.5.3" evidence="8"/>
<dbReference type="Gene3D" id="3.30.1330.10">
    <property type="entry name" value="PurM-like, N-terminal domain"/>
    <property type="match status" value="2"/>
</dbReference>
<dbReference type="Gene3D" id="3.90.650.10">
    <property type="entry name" value="PurM-like C-terminal domain"/>
    <property type="match status" value="2"/>
</dbReference>
<feature type="active site" evidence="8">
    <location>
        <position position="34"/>
    </location>
</feature>
<dbReference type="GO" id="GO:0005737">
    <property type="term" value="C:cytoplasm"/>
    <property type="evidence" value="ECO:0007669"/>
    <property type="project" value="UniProtKB-SubCell"/>
</dbReference>
<dbReference type="Pfam" id="PF18072">
    <property type="entry name" value="FGAR-AT_linker"/>
    <property type="match status" value="1"/>
</dbReference>
<feature type="binding site" evidence="8">
    <location>
        <position position="514"/>
    </location>
    <ligand>
        <name>substrate</name>
    </ligand>
</feature>
<feature type="binding site" evidence="8">
    <location>
        <position position="512"/>
    </location>
    <ligand>
        <name>Mg(2+)</name>
        <dbReference type="ChEBI" id="CHEBI:18420"/>
        <label>1</label>
    </ligand>
</feature>
<dbReference type="SUPFAM" id="SSF55326">
    <property type="entry name" value="PurM N-terminal domain-like"/>
    <property type="match status" value="2"/>
</dbReference>
<dbReference type="AlphaFoldDB" id="A0A9E7RTQ4"/>
<dbReference type="PANTHER" id="PTHR43555">
    <property type="entry name" value="PHOSPHORIBOSYLFORMYLGLYCINAMIDINE SYNTHASE SUBUNIT PURL"/>
    <property type="match status" value="1"/>
</dbReference>
<evidence type="ECO:0000256" key="3">
    <source>
        <dbReference type="ARBA" id="ARBA00022723"/>
    </source>
</evidence>
<dbReference type="GO" id="GO:0006189">
    <property type="term" value="P:'de novo' IMP biosynthetic process"/>
    <property type="evidence" value="ECO:0007669"/>
    <property type="project" value="UniProtKB-UniRule"/>
</dbReference>
<dbReference type="PANTHER" id="PTHR43555:SF1">
    <property type="entry name" value="PHOSPHORIBOSYLFORMYLGLYCINAMIDINE SYNTHASE SUBUNIT PURL"/>
    <property type="match status" value="1"/>
</dbReference>
<dbReference type="FunFam" id="3.30.1330.10:FF:000004">
    <property type="entry name" value="Phosphoribosylformylglycinamidine synthase subunit PurL"/>
    <property type="match status" value="1"/>
</dbReference>
<comment type="subunit">
    <text evidence="8">Monomer. Part of the FGAM synthase complex composed of 1 PurL, 1 PurQ and 2 PurS subunits.</text>
</comment>
<feature type="binding site" evidence="8">
    <location>
        <position position="474"/>
    </location>
    <ligand>
        <name>ATP</name>
        <dbReference type="ChEBI" id="CHEBI:30616"/>
    </ligand>
</feature>
<sequence length="714" mass="77186">MVLTDSEMEFIRKELGREPNPLEYGMLDVMFSEHCSYKSSRPVLGLFPTEGENVIIGPGDDAGVVGVTDELALVIGIESHNHPSAIEPYGGAGTGIGGILRDIISMGAMPVALLDSLRFGYPEDQKSRYLLEHVVKGISDYGNRVGVPTVAGEVEFDDNFKFNPLVNVMCAGLVPRNRIKRGMAPNPGDVFLLMGGRTGRDGIHGVTFASEELTSSSELEDRPAVQVGDPFTKKMVMEASFEIMDRIDVSGVKDLGGGGLTCCISELVAKCNNGARVELETIPLREEGMTPYEIMLSESQERMIFVMKPEDVEAAMEICRKYELPAAVIGEVTDTGRMVVEEKGRIIADLPAELLADPPVVEREARKPPEPPKDVEVQHPPLKDALLRLMSSPNIASKRWVYRQYDHEVQIRTVVKPGDDAAVLRVDDENGVALTVDCNSIHTRMDPYSGGAGSVAEAVRNVVSMGAWPLCIVDCLNFGNPEKPEVFWQFRECVGGMADMARAFSTPVISGNVSFYNETEGVTVNPSPVVGVAGKLRLENIKTLEFKAPGEYIVIIGETKPEMGASEYLRSVHGIVDGLPPAADLNGEVKAAETVRSLIEEHGDSVTAVHDCSAGGIAVAVAEMALKSGMGAVIYTEKIPGEFRNPHEALFSESHGRYILTLSEDPGEILSDSGVPWAVIGRTGGDVLRMDDVEIPVGEIHGAYHGVIESYMST</sequence>
<feature type="binding site" evidence="8">
    <location>
        <position position="226"/>
    </location>
    <ligand>
        <name>substrate</name>
    </ligand>
</feature>
<feature type="domain" description="PurM-like C-terminal" evidence="10">
    <location>
        <begin position="549"/>
        <end position="685"/>
    </location>
</feature>
<dbReference type="HAMAP" id="MF_00420">
    <property type="entry name" value="PurL_2"/>
    <property type="match status" value="1"/>
</dbReference>
<evidence type="ECO:0000256" key="2">
    <source>
        <dbReference type="ARBA" id="ARBA00022598"/>
    </source>
</evidence>
<feature type="domain" description="PurM-like N-terminal" evidence="9">
    <location>
        <begin position="418"/>
        <end position="535"/>
    </location>
</feature>
<protein>
    <recommendedName>
        <fullName evidence="8">Phosphoribosylformylglycinamidine synthase subunit PurL</fullName>
        <shortName evidence="8">FGAM synthase</shortName>
        <ecNumber evidence="8">6.3.5.3</ecNumber>
    </recommendedName>
    <alternativeName>
        <fullName evidence="8">Formylglycinamide ribonucleotide amidotransferase subunit II</fullName>
        <shortName evidence="8">FGAR amidotransferase II</shortName>
        <shortName evidence="8">FGAR-AT II</shortName>
    </alternativeName>
    <alternativeName>
        <fullName evidence="8">Glutamine amidotransferase PurL</fullName>
    </alternativeName>
    <alternativeName>
        <fullName evidence="8">Phosphoribosylformylglycinamidine synthase subunit II</fullName>
    </alternativeName>
</protein>
<evidence type="ECO:0000256" key="6">
    <source>
        <dbReference type="ARBA" id="ARBA00022840"/>
    </source>
</evidence>
<keyword evidence="7 8" id="KW-0460">Magnesium</keyword>
<feature type="active site" description="Proton acceptor" evidence="8">
    <location>
        <position position="80"/>
    </location>
</feature>
<name>A0A9E7RTQ4_METWO</name>
<organism evidence="12">
    <name type="scientific">Methanothermobacter wolfeii</name>
    <name type="common">Methanobacterium wolfei</name>
    <dbReference type="NCBI Taxonomy" id="145261"/>
    <lineage>
        <taxon>Archaea</taxon>
        <taxon>Methanobacteriati</taxon>
        <taxon>Methanobacteriota</taxon>
        <taxon>Methanomada group</taxon>
        <taxon>Methanobacteria</taxon>
        <taxon>Methanobacteriales</taxon>
        <taxon>Methanobacteriaceae</taxon>
        <taxon>Methanothermobacter</taxon>
    </lineage>
</organism>
<feature type="domain" description="Phosphoribosylformylglycinamidine synthase linker" evidence="11">
    <location>
        <begin position="2"/>
        <end position="38"/>
    </location>
</feature>
<dbReference type="CDD" id="cd02203">
    <property type="entry name" value="PurL_repeat1"/>
    <property type="match status" value="1"/>
</dbReference>
<dbReference type="NCBIfam" id="NF002290">
    <property type="entry name" value="PRK01213.1"/>
    <property type="match status" value="1"/>
</dbReference>
<evidence type="ECO:0000259" key="10">
    <source>
        <dbReference type="Pfam" id="PF02769"/>
    </source>
</evidence>
<keyword evidence="2 8" id="KW-0436">Ligase</keyword>
<comment type="pathway">
    <text evidence="8">Purine metabolism; IMP biosynthesis via de novo pathway; 5-amino-1-(5-phospho-D-ribosyl)imidazole from N(2)-formyl-N(1)-(5-phospho-D-ribosyl)glycinamide: step 1/2.</text>
</comment>
<gene>
    <name evidence="8 12" type="primary">purL</name>
    <name evidence="12" type="ORF">N5910_09070</name>
</gene>
<dbReference type="CDD" id="cd02204">
    <property type="entry name" value="PurL_repeat2"/>
    <property type="match status" value="1"/>
</dbReference>
<feature type="binding site" evidence="8">
    <location>
        <position position="511"/>
    </location>
    <ligand>
        <name>ATP</name>
        <dbReference type="ChEBI" id="CHEBI:30616"/>
    </ligand>
</feature>
<feature type="binding site" evidence="8">
    <location>
        <position position="102"/>
    </location>
    <ligand>
        <name>Mg(2+)</name>
        <dbReference type="ChEBI" id="CHEBI:18420"/>
        <label>2</label>
    </ligand>
</feature>
<dbReference type="Proteomes" id="UP001065373">
    <property type="component" value="Chromosome"/>
</dbReference>
<dbReference type="InterPro" id="IPR041609">
    <property type="entry name" value="PurL_linker"/>
</dbReference>
<comment type="catalytic activity">
    <reaction evidence="8">
        <text>N(2)-formyl-N(1)-(5-phospho-beta-D-ribosyl)glycinamide + L-glutamine + ATP + H2O = 2-formamido-N(1)-(5-O-phospho-beta-D-ribosyl)acetamidine + L-glutamate + ADP + phosphate + H(+)</text>
        <dbReference type="Rhea" id="RHEA:17129"/>
        <dbReference type="ChEBI" id="CHEBI:15377"/>
        <dbReference type="ChEBI" id="CHEBI:15378"/>
        <dbReference type="ChEBI" id="CHEBI:29985"/>
        <dbReference type="ChEBI" id="CHEBI:30616"/>
        <dbReference type="ChEBI" id="CHEBI:43474"/>
        <dbReference type="ChEBI" id="CHEBI:58359"/>
        <dbReference type="ChEBI" id="CHEBI:147286"/>
        <dbReference type="ChEBI" id="CHEBI:147287"/>
        <dbReference type="ChEBI" id="CHEBI:456216"/>
        <dbReference type="EC" id="6.3.5.3"/>
    </reaction>
</comment>
<comment type="subcellular location">
    <subcellularLocation>
        <location evidence="8">Cytoplasm</location>
    </subcellularLocation>
</comment>
<dbReference type="EMBL" id="CP104550">
    <property type="protein sequence ID" value="UXH31666.1"/>
    <property type="molecule type" value="Genomic_DNA"/>
</dbReference>
<dbReference type="Pfam" id="PF00586">
    <property type="entry name" value="AIRS"/>
    <property type="match status" value="2"/>
</dbReference>
<evidence type="ECO:0000256" key="8">
    <source>
        <dbReference type="HAMAP-Rule" id="MF_00420"/>
    </source>
</evidence>
<dbReference type="NCBIfam" id="TIGR01736">
    <property type="entry name" value="FGAM_synth_II"/>
    <property type="match status" value="1"/>
</dbReference>
<dbReference type="GO" id="GO:0000287">
    <property type="term" value="F:magnesium ion binding"/>
    <property type="evidence" value="ECO:0007669"/>
    <property type="project" value="UniProtKB-UniRule"/>
</dbReference>
<reference evidence="12" key="1">
    <citation type="submission" date="2022-09" db="EMBL/GenBank/DDBJ databases">
        <title>Characterization of three MwoI isoschizomers from sequenced genome and metagenomes.</title>
        <authorList>
            <person name="Fomenkov A."/>
            <person name="Xu S.Y."/>
            <person name="Roberts R.J."/>
        </authorList>
    </citation>
    <scope>NUCLEOTIDE SEQUENCE</scope>
    <source>
        <strain evidence="12">DSM 2970</strain>
    </source>
</reference>
<dbReference type="InterPro" id="IPR036676">
    <property type="entry name" value="PurM-like_C_sf"/>
</dbReference>
<keyword evidence="6 8" id="KW-0067">ATP-binding</keyword>
<dbReference type="SUPFAM" id="SSF56042">
    <property type="entry name" value="PurM C-terminal domain-like"/>
    <property type="match status" value="2"/>
</dbReference>